<gene>
    <name evidence="1" type="ORF">FC50_GL002386</name>
</gene>
<dbReference type="AlphaFoldDB" id="A0A0R1UDD5"/>
<dbReference type="EMBL" id="AZFJ01000003">
    <property type="protein sequence ID" value="KRL88626.1"/>
    <property type="molecule type" value="Genomic_DNA"/>
</dbReference>
<name>A0A0R1UDD5_9LACO</name>
<reference evidence="1 2" key="1">
    <citation type="journal article" date="2015" name="Genome Announc.">
        <title>Expanding the biotechnology potential of lactobacilli through comparative genomics of 213 strains and associated genera.</title>
        <authorList>
            <person name="Sun Z."/>
            <person name="Harris H.M."/>
            <person name="McCann A."/>
            <person name="Guo C."/>
            <person name="Argimon S."/>
            <person name="Zhang W."/>
            <person name="Yang X."/>
            <person name="Jeffery I.B."/>
            <person name="Cooney J.C."/>
            <person name="Kagawa T.F."/>
            <person name="Liu W."/>
            <person name="Song Y."/>
            <person name="Salvetti E."/>
            <person name="Wrobel A."/>
            <person name="Rasinkangas P."/>
            <person name="Parkhill J."/>
            <person name="Rea M.C."/>
            <person name="O'Sullivan O."/>
            <person name="Ritari J."/>
            <person name="Douillard F.P."/>
            <person name="Paul Ross R."/>
            <person name="Yang R."/>
            <person name="Briner A.E."/>
            <person name="Felis G.E."/>
            <person name="de Vos W.M."/>
            <person name="Barrangou R."/>
            <person name="Klaenhammer T.R."/>
            <person name="Caufield P.W."/>
            <person name="Cui Y."/>
            <person name="Zhang H."/>
            <person name="O'Toole P.W."/>
        </authorList>
    </citation>
    <scope>NUCLEOTIDE SEQUENCE [LARGE SCALE GENOMIC DNA]</scope>
    <source>
        <strain evidence="1 2">DSM 15945</strain>
    </source>
</reference>
<organism evidence="1 2">
    <name type="scientific">Lacticaseibacillus pantheris DSM 15945 = JCM 12539 = NBRC 106106</name>
    <dbReference type="NCBI Taxonomy" id="1423783"/>
    <lineage>
        <taxon>Bacteria</taxon>
        <taxon>Bacillati</taxon>
        <taxon>Bacillota</taxon>
        <taxon>Bacilli</taxon>
        <taxon>Lactobacillales</taxon>
        <taxon>Lactobacillaceae</taxon>
        <taxon>Lacticaseibacillus</taxon>
    </lineage>
</organism>
<dbReference type="OrthoDB" id="2327834at2"/>
<proteinExistence type="predicted"/>
<dbReference type="RefSeq" id="WP_054651494.1">
    <property type="nucleotide sequence ID" value="NZ_AZFJ01000003.1"/>
</dbReference>
<dbReference type="PATRIC" id="fig|1423783.4.peg.2457"/>
<dbReference type="NCBIfam" id="TIGR01563">
    <property type="entry name" value="gp16_SPP1"/>
    <property type="match status" value="1"/>
</dbReference>
<dbReference type="InterPro" id="IPR008767">
    <property type="entry name" value="Phage_SPP1_head-tail_adaptor"/>
</dbReference>
<dbReference type="Pfam" id="PF05521">
    <property type="entry name" value="Phage_HCP"/>
    <property type="match status" value="1"/>
</dbReference>
<keyword evidence="2" id="KW-1185">Reference proteome</keyword>
<dbReference type="Proteomes" id="UP000051922">
    <property type="component" value="Unassembled WGS sequence"/>
</dbReference>
<protein>
    <submittedName>
        <fullName evidence="1">Uncharacterized protein</fullName>
    </submittedName>
</protein>
<accession>A0A0R1UDD5</accession>
<sequence>MITTQVAVNRFNHKIYFGTVKSVANDYSGGYDQQFVTQLTLRYATYQRTQTQQYALLGTELEDTTVIVVRRGMVTDKSLTAVFPGSTSQYDIVTISRDAAGLPVGYDLITLKQQKGVKR</sequence>
<comment type="caution">
    <text evidence="1">The sequence shown here is derived from an EMBL/GenBank/DDBJ whole genome shotgun (WGS) entry which is preliminary data.</text>
</comment>
<dbReference type="STRING" id="1423783.FC50_GL002386"/>
<evidence type="ECO:0000313" key="1">
    <source>
        <dbReference type="EMBL" id="KRL88626.1"/>
    </source>
</evidence>
<evidence type="ECO:0000313" key="2">
    <source>
        <dbReference type="Proteomes" id="UP000051922"/>
    </source>
</evidence>